<dbReference type="KEGG" id="madi:A7U43_06580"/>
<keyword evidence="2 5" id="KW-0813">Transport</keyword>
<dbReference type="PROSITE" id="PS51257">
    <property type="entry name" value="PROKAR_LIPOPROTEIN"/>
    <property type="match status" value="1"/>
</dbReference>
<dbReference type="GO" id="GO:0007155">
    <property type="term" value="P:cell adhesion"/>
    <property type="evidence" value="ECO:0007669"/>
    <property type="project" value="InterPro"/>
</dbReference>
<evidence type="ECO:0000256" key="4">
    <source>
        <dbReference type="ARBA" id="ARBA00022729"/>
    </source>
</evidence>
<dbReference type="InterPro" id="IPR047701">
    <property type="entry name" value="AztC-like"/>
</dbReference>
<proteinExistence type="inferred from homology"/>
<protein>
    <submittedName>
        <fullName evidence="7">ABC transporter substrate-binding protein</fullName>
    </submittedName>
</protein>
<dbReference type="RefSeq" id="WP_067992541.1">
    <property type="nucleotide sequence ID" value="NZ_CP015596.1"/>
</dbReference>
<dbReference type="Proteomes" id="UP000077143">
    <property type="component" value="Chromosome"/>
</dbReference>
<dbReference type="AlphaFoldDB" id="A0A172UIT9"/>
<keyword evidence="4 6" id="KW-0732">Signal</keyword>
<dbReference type="Gene3D" id="3.40.50.1980">
    <property type="entry name" value="Nitrogenase molybdenum iron protein domain"/>
    <property type="match status" value="2"/>
</dbReference>
<dbReference type="InterPro" id="IPR006128">
    <property type="entry name" value="Lipoprotein_PsaA-like"/>
</dbReference>
<dbReference type="InterPro" id="IPR050492">
    <property type="entry name" value="Bact_metal-bind_prot9"/>
</dbReference>
<dbReference type="GO" id="GO:0046872">
    <property type="term" value="F:metal ion binding"/>
    <property type="evidence" value="ECO:0007669"/>
    <property type="project" value="UniProtKB-KW"/>
</dbReference>
<dbReference type="NCBIfam" id="NF040870">
    <property type="entry name" value="AztC"/>
    <property type="match status" value="1"/>
</dbReference>
<evidence type="ECO:0000256" key="3">
    <source>
        <dbReference type="ARBA" id="ARBA00022723"/>
    </source>
</evidence>
<evidence type="ECO:0000256" key="6">
    <source>
        <dbReference type="SAM" id="SignalP"/>
    </source>
</evidence>
<accession>A0A172UIT9</accession>
<dbReference type="PRINTS" id="PR00690">
    <property type="entry name" value="ADHESNFAMILY"/>
</dbReference>
<feature type="signal peptide" evidence="6">
    <location>
        <begin position="1"/>
        <end position="24"/>
    </location>
</feature>
<organism evidence="7 8">
    <name type="scientific">Mycobacterium adipatum</name>
    <dbReference type="NCBI Taxonomy" id="1682113"/>
    <lineage>
        <taxon>Bacteria</taxon>
        <taxon>Bacillati</taxon>
        <taxon>Actinomycetota</taxon>
        <taxon>Actinomycetes</taxon>
        <taxon>Mycobacteriales</taxon>
        <taxon>Mycobacteriaceae</taxon>
        <taxon>Mycobacterium</taxon>
    </lineage>
</organism>
<gene>
    <name evidence="7" type="ORF">A7U43_06580</name>
</gene>
<evidence type="ECO:0000313" key="8">
    <source>
        <dbReference type="Proteomes" id="UP000077143"/>
    </source>
</evidence>
<dbReference type="GO" id="GO:0030313">
    <property type="term" value="C:cell envelope"/>
    <property type="evidence" value="ECO:0007669"/>
    <property type="project" value="UniProtKB-SubCell"/>
</dbReference>
<dbReference type="PRINTS" id="PR00691">
    <property type="entry name" value="ADHESINB"/>
</dbReference>
<comment type="subcellular location">
    <subcellularLocation>
        <location evidence="1">Cell envelope</location>
    </subcellularLocation>
</comment>
<keyword evidence="8" id="KW-1185">Reference proteome</keyword>
<dbReference type="GO" id="GO:0030001">
    <property type="term" value="P:metal ion transport"/>
    <property type="evidence" value="ECO:0007669"/>
    <property type="project" value="InterPro"/>
</dbReference>
<reference evidence="7 8" key="1">
    <citation type="submission" date="2016-05" db="EMBL/GenBank/DDBJ databases">
        <title>Complete genome sequence of a phthalic acid esters degrading Mycobacterium sp. YC-RL4.</title>
        <authorList>
            <person name="Ren L."/>
            <person name="Fan S."/>
            <person name="Ruth N."/>
            <person name="Jia Y."/>
            <person name="Wang J."/>
            <person name="Qiao C."/>
        </authorList>
    </citation>
    <scope>NUCLEOTIDE SEQUENCE [LARGE SCALE GENOMIC DNA]</scope>
    <source>
        <strain evidence="7 8">YC-RL4</strain>
    </source>
</reference>
<dbReference type="InterPro" id="IPR006129">
    <property type="entry name" value="AdhesinB"/>
</dbReference>
<dbReference type="InterPro" id="IPR006127">
    <property type="entry name" value="ZnuA-like"/>
</dbReference>
<dbReference type="PANTHER" id="PTHR42953:SF1">
    <property type="entry name" value="METAL-BINDING PROTEIN HI_0362-RELATED"/>
    <property type="match status" value="1"/>
</dbReference>
<name>A0A172UIT9_9MYCO</name>
<evidence type="ECO:0000256" key="1">
    <source>
        <dbReference type="ARBA" id="ARBA00004196"/>
    </source>
</evidence>
<dbReference type="SUPFAM" id="SSF53807">
    <property type="entry name" value="Helical backbone' metal receptor"/>
    <property type="match status" value="1"/>
</dbReference>
<comment type="similarity">
    <text evidence="5">Belongs to the bacterial solute-binding protein 9 family.</text>
</comment>
<dbReference type="OrthoDB" id="9810636at2"/>
<evidence type="ECO:0000256" key="2">
    <source>
        <dbReference type="ARBA" id="ARBA00022448"/>
    </source>
</evidence>
<evidence type="ECO:0000313" key="7">
    <source>
        <dbReference type="EMBL" id="ANE79033.1"/>
    </source>
</evidence>
<dbReference type="Pfam" id="PF01297">
    <property type="entry name" value="ZnuA"/>
    <property type="match status" value="1"/>
</dbReference>
<dbReference type="EMBL" id="CP015596">
    <property type="protein sequence ID" value="ANE79033.1"/>
    <property type="molecule type" value="Genomic_DNA"/>
</dbReference>
<feature type="chain" id="PRO_5038835909" evidence="6">
    <location>
        <begin position="25"/>
        <end position="303"/>
    </location>
</feature>
<dbReference type="STRING" id="1682113.A7U43_06580"/>
<evidence type="ECO:0000256" key="5">
    <source>
        <dbReference type="RuleBase" id="RU003512"/>
    </source>
</evidence>
<keyword evidence="3" id="KW-0479">Metal-binding</keyword>
<dbReference type="PANTHER" id="PTHR42953">
    <property type="entry name" value="HIGH-AFFINITY ZINC UPTAKE SYSTEM PROTEIN ZNUA-RELATED"/>
    <property type="match status" value="1"/>
</dbReference>
<sequence>MTRRIWLCLLAVLAALLTACGPNSGSGGGEIVVTTNILGDVVRNVVGDAAPVRVLMQPNADPHSFGVSAQDAAAMNDAALIVYNGLGLEENVTRNVETAKAQGVPVVAVGDHIDPVDYVEGDSAGMADPHFWTDPQRMIAAVDVIEETVHNEVDGIDGEALARNAERYRAQLRELDKAMTDGFAEIAPERRKLVTNHHVLGYLAQRFDFEVIGAVVPSGTTLAAPSASDLQSLVGAIESARVPAIFVDSSQPDKLARVLAEDAGVQVRIVSLYSESLSPPGSSGATYLDMMRANTDAIVTGLR</sequence>